<dbReference type="Pfam" id="PF17906">
    <property type="entry name" value="HTH_48"/>
    <property type="match status" value="1"/>
</dbReference>
<accession>A0ABQ8TYC7</accession>
<keyword evidence="3" id="KW-1185">Reference proteome</keyword>
<dbReference type="EMBL" id="JAJSOF020000001">
    <property type="protein sequence ID" value="KAJ4451734.1"/>
    <property type="molecule type" value="Genomic_DNA"/>
</dbReference>
<dbReference type="Proteomes" id="UP001148838">
    <property type="component" value="Unassembled WGS sequence"/>
</dbReference>
<name>A0ABQ8TYC7_PERAM</name>
<evidence type="ECO:0000313" key="2">
    <source>
        <dbReference type="EMBL" id="KAJ4451734.1"/>
    </source>
</evidence>
<organism evidence="2 3">
    <name type="scientific">Periplaneta americana</name>
    <name type="common">American cockroach</name>
    <name type="synonym">Blatta americana</name>
    <dbReference type="NCBI Taxonomy" id="6978"/>
    <lineage>
        <taxon>Eukaryota</taxon>
        <taxon>Metazoa</taxon>
        <taxon>Ecdysozoa</taxon>
        <taxon>Arthropoda</taxon>
        <taxon>Hexapoda</taxon>
        <taxon>Insecta</taxon>
        <taxon>Pterygota</taxon>
        <taxon>Neoptera</taxon>
        <taxon>Polyneoptera</taxon>
        <taxon>Dictyoptera</taxon>
        <taxon>Blattodea</taxon>
        <taxon>Blattoidea</taxon>
        <taxon>Blattidae</taxon>
        <taxon>Blattinae</taxon>
        <taxon>Periplaneta</taxon>
    </lineage>
</organism>
<protein>
    <recommendedName>
        <fullName evidence="1">Mos1 transposase HTH domain-containing protein</fullName>
    </recommendedName>
</protein>
<evidence type="ECO:0000313" key="3">
    <source>
        <dbReference type="Proteomes" id="UP001148838"/>
    </source>
</evidence>
<dbReference type="PANTHER" id="PTHR46060:SF1">
    <property type="entry name" value="MARINER MOS1 TRANSPOSASE-LIKE PROTEIN"/>
    <property type="match status" value="1"/>
</dbReference>
<gene>
    <name evidence="2" type="ORF">ANN_03205</name>
</gene>
<comment type="caution">
    <text evidence="2">The sequence shown here is derived from an EMBL/GenBank/DDBJ whole genome shotgun (WGS) entry which is preliminary data.</text>
</comment>
<dbReference type="InterPro" id="IPR041426">
    <property type="entry name" value="Mos1_HTH"/>
</dbReference>
<dbReference type="Gene3D" id="1.10.10.1450">
    <property type="match status" value="1"/>
</dbReference>
<dbReference type="InterPro" id="IPR036397">
    <property type="entry name" value="RNaseH_sf"/>
</dbReference>
<sequence>MFKVLEHPADCEMRSVIRFLNARNIKPADIHRQLCEVYGDDTINDGMVRRWVRKFNEGRVSVHDEQRIGRPPFINDVCDQGDEFLDHIVTGDETLVNHMTPESKQQSMEWRHTASSRKKKLKQTMSTGKIMCTVFGTVKESYSSNSCLGVKPLIEKPILVTPKISSRNLAGNKLTIPTYRPDLAPSDFHLFLHLKKFLGGQRFDGDDEVKTAVREWFASQFYNEGIERLVSQLDKCHNNGGDYVEKYSVRGQDKYCEHAVKRNMLKKKFYANKQRTIQEKKENITVVIDKDHAMFAKWIAGLLCACRTQIITSIIRCGGLCWAYFKNHGRLETSLASTAVEERLACLTVKRAGTGSNPGLDWDKLPA</sequence>
<feature type="domain" description="Mos1 transposase HTH" evidence="1">
    <location>
        <begin position="14"/>
        <end position="58"/>
    </location>
</feature>
<reference evidence="2 3" key="1">
    <citation type="journal article" date="2022" name="Allergy">
        <title>Genome assembly and annotation of Periplaneta americana reveal a comprehensive cockroach allergen profile.</title>
        <authorList>
            <person name="Wang L."/>
            <person name="Xiong Q."/>
            <person name="Saelim N."/>
            <person name="Wang L."/>
            <person name="Nong W."/>
            <person name="Wan A.T."/>
            <person name="Shi M."/>
            <person name="Liu X."/>
            <person name="Cao Q."/>
            <person name="Hui J.H.L."/>
            <person name="Sookrung N."/>
            <person name="Leung T.F."/>
            <person name="Tungtrongchitr A."/>
            <person name="Tsui S.K.W."/>
        </authorList>
    </citation>
    <scope>NUCLEOTIDE SEQUENCE [LARGE SCALE GENOMIC DNA]</scope>
    <source>
        <strain evidence="2">PWHHKU_190912</strain>
    </source>
</reference>
<dbReference type="Gene3D" id="3.30.420.10">
    <property type="entry name" value="Ribonuclease H-like superfamily/Ribonuclease H"/>
    <property type="match status" value="2"/>
</dbReference>
<dbReference type="InterPro" id="IPR052709">
    <property type="entry name" value="Transposase-MT_Hybrid"/>
</dbReference>
<proteinExistence type="predicted"/>
<dbReference type="PANTHER" id="PTHR46060">
    <property type="entry name" value="MARINER MOS1 TRANSPOSASE-LIKE PROTEIN"/>
    <property type="match status" value="1"/>
</dbReference>
<evidence type="ECO:0000259" key="1">
    <source>
        <dbReference type="Pfam" id="PF17906"/>
    </source>
</evidence>